<keyword evidence="1" id="KW-0560">Oxidoreductase</keyword>
<dbReference type="Proteomes" id="UP000509241">
    <property type="component" value="Chromosome"/>
</dbReference>
<dbReference type="InterPro" id="IPR036661">
    <property type="entry name" value="Luciferase-like_sf"/>
</dbReference>
<dbReference type="PANTHER" id="PTHR43244:SF1">
    <property type="entry name" value="5,10-METHYLENETETRAHYDROMETHANOPTERIN REDUCTASE"/>
    <property type="match status" value="1"/>
</dbReference>
<dbReference type="AlphaFoldDB" id="A0A7D5KS73"/>
<dbReference type="RefSeq" id="WP_179262236.1">
    <property type="nucleotide sequence ID" value="NZ_CP058601.1"/>
</dbReference>
<dbReference type="SUPFAM" id="SSF51679">
    <property type="entry name" value="Bacterial luciferase-like"/>
    <property type="match status" value="1"/>
</dbReference>
<dbReference type="Gene3D" id="3.20.20.30">
    <property type="entry name" value="Luciferase-like domain"/>
    <property type="match status" value="1"/>
</dbReference>
<dbReference type="OrthoDB" id="7684at2157"/>
<sequence>MGDIAIGVGLGQFHDGLPEPEELFRYVERADELGIDSIWLPDHVISERPELDTTVLMSVIAARTRDIKMGPSVLTLPARNPVAVANTYANLDYLTGGRGRVIMAVGLGADPRLCDVLGISSAQRPERLREAIELMRRLWTEDSVDYDGEHYQLNGVTVTPKPAQGTLDIWIGGNSDAALKRVARYGDGWFPALMSPQEFNTKLDRLMAFCDEVGREVERDEAGVILPSYVARDPDRAREIKARVLERRGLVGSSSKFEECSAFGTPVDCVETIQKYVDAGCTKFVLMPAGPPSERIGQLELYSREVLPELSSSTS</sequence>
<evidence type="ECO:0000259" key="2">
    <source>
        <dbReference type="Pfam" id="PF00296"/>
    </source>
</evidence>
<keyword evidence="4" id="KW-1185">Reference proteome</keyword>
<gene>
    <name evidence="3" type="ORF">HYG82_15035</name>
</gene>
<feature type="domain" description="Luciferase-like" evidence="2">
    <location>
        <begin position="18"/>
        <end position="241"/>
    </location>
</feature>
<name>A0A7D5KS73_9EURY</name>
<protein>
    <submittedName>
        <fullName evidence="3">LLM class flavin-dependent oxidoreductase</fullName>
    </submittedName>
</protein>
<evidence type="ECO:0000256" key="1">
    <source>
        <dbReference type="ARBA" id="ARBA00023002"/>
    </source>
</evidence>
<organism evidence="3 4">
    <name type="scientific">Natrinema halophilum</name>
    <dbReference type="NCBI Taxonomy" id="1699371"/>
    <lineage>
        <taxon>Archaea</taxon>
        <taxon>Methanobacteriati</taxon>
        <taxon>Methanobacteriota</taxon>
        <taxon>Stenosarchaea group</taxon>
        <taxon>Halobacteria</taxon>
        <taxon>Halobacteriales</taxon>
        <taxon>Natrialbaceae</taxon>
        <taxon>Natrinema</taxon>
    </lineage>
</organism>
<dbReference type="PANTHER" id="PTHR43244">
    <property type="match status" value="1"/>
</dbReference>
<proteinExistence type="predicted"/>
<dbReference type="InterPro" id="IPR011251">
    <property type="entry name" value="Luciferase-like_dom"/>
</dbReference>
<dbReference type="GO" id="GO:0016705">
    <property type="term" value="F:oxidoreductase activity, acting on paired donors, with incorporation or reduction of molecular oxygen"/>
    <property type="evidence" value="ECO:0007669"/>
    <property type="project" value="InterPro"/>
</dbReference>
<reference evidence="3 4" key="1">
    <citation type="submission" date="2020-07" db="EMBL/GenBank/DDBJ databases">
        <authorList>
            <person name="Cui H."/>
        </authorList>
    </citation>
    <scope>NUCLEOTIDE SEQUENCE [LARGE SCALE GENOMIC DNA]</scope>
    <source>
        <strain evidence="3 4">YPL8</strain>
    </source>
</reference>
<dbReference type="GeneID" id="56034632"/>
<dbReference type="EMBL" id="CP058601">
    <property type="protein sequence ID" value="QLG50077.1"/>
    <property type="molecule type" value="Genomic_DNA"/>
</dbReference>
<evidence type="ECO:0000313" key="3">
    <source>
        <dbReference type="EMBL" id="QLG50077.1"/>
    </source>
</evidence>
<dbReference type="KEGG" id="haly:HYG82_15035"/>
<accession>A0A7D5KS73</accession>
<dbReference type="Pfam" id="PF00296">
    <property type="entry name" value="Bac_luciferase"/>
    <property type="match status" value="1"/>
</dbReference>
<evidence type="ECO:0000313" key="4">
    <source>
        <dbReference type="Proteomes" id="UP000509241"/>
    </source>
</evidence>
<dbReference type="InterPro" id="IPR050564">
    <property type="entry name" value="F420-G6PD/mer"/>
</dbReference>